<dbReference type="InterPro" id="IPR054129">
    <property type="entry name" value="DesT_TetR_C"/>
</dbReference>
<dbReference type="PANTHER" id="PTHR30055">
    <property type="entry name" value="HTH-TYPE TRANSCRIPTIONAL REGULATOR RUTR"/>
    <property type="match status" value="1"/>
</dbReference>
<dbReference type="PANTHER" id="PTHR30055:SF146">
    <property type="entry name" value="HTH-TYPE TRANSCRIPTIONAL DUAL REGULATOR CECR"/>
    <property type="match status" value="1"/>
</dbReference>
<dbReference type="Proteomes" id="UP000655410">
    <property type="component" value="Unassembled WGS sequence"/>
</dbReference>
<evidence type="ECO:0000313" key="7">
    <source>
        <dbReference type="Proteomes" id="UP000655410"/>
    </source>
</evidence>
<dbReference type="InterPro" id="IPR023772">
    <property type="entry name" value="DNA-bd_HTH_TetR-type_CS"/>
</dbReference>
<dbReference type="SUPFAM" id="SSF46689">
    <property type="entry name" value="Homeodomain-like"/>
    <property type="match status" value="1"/>
</dbReference>
<keyword evidence="1" id="KW-0805">Transcription regulation</keyword>
<gene>
    <name evidence="6" type="ORF">GCM10011584_16520</name>
</gene>
<sequence>MGRAAYASHVPDDVATAAASPRARERWPADRRRAQLLESAATVFARHGYQGTSVGDVAAAAGVTRTLIYKYFRDTDELYLSCLRSARAELEEAFATAALAQEAPRDQLRAGVTAYFEFVRTSRHRWDLLYGAGAAVAGPLAAEAAALRYATADRIALLVAAAAPATDAEVASAAAHVISGACEQLAKWWHEHPSLTTETLVDHFMTVVWGGLEAIVG</sequence>
<evidence type="ECO:0000259" key="5">
    <source>
        <dbReference type="PROSITE" id="PS50977"/>
    </source>
</evidence>
<dbReference type="InterPro" id="IPR036271">
    <property type="entry name" value="Tet_transcr_reg_TetR-rel_C_sf"/>
</dbReference>
<proteinExistence type="predicted"/>
<dbReference type="PROSITE" id="PS50977">
    <property type="entry name" value="HTH_TETR_2"/>
    <property type="match status" value="1"/>
</dbReference>
<comment type="caution">
    <text evidence="6">The sequence shown here is derived from an EMBL/GenBank/DDBJ whole genome shotgun (WGS) entry which is preliminary data.</text>
</comment>
<protein>
    <submittedName>
        <fullName evidence="6">TetR family transcriptional regulator</fullName>
    </submittedName>
</protein>
<dbReference type="Pfam" id="PF00440">
    <property type="entry name" value="TetR_N"/>
    <property type="match status" value="1"/>
</dbReference>
<evidence type="ECO:0000256" key="2">
    <source>
        <dbReference type="ARBA" id="ARBA00023125"/>
    </source>
</evidence>
<dbReference type="InterPro" id="IPR009057">
    <property type="entry name" value="Homeodomain-like_sf"/>
</dbReference>
<dbReference type="SUPFAM" id="SSF48498">
    <property type="entry name" value="Tetracyclin repressor-like, C-terminal domain"/>
    <property type="match status" value="1"/>
</dbReference>
<evidence type="ECO:0000256" key="3">
    <source>
        <dbReference type="ARBA" id="ARBA00023163"/>
    </source>
</evidence>
<dbReference type="Pfam" id="PF21943">
    <property type="entry name" value="TetR_C_46"/>
    <property type="match status" value="1"/>
</dbReference>
<dbReference type="InterPro" id="IPR001647">
    <property type="entry name" value="HTH_TetR"/>
</dbReference>
<reference evidence="7" key="1">
    <citation type="journal article" date="2019" name="Int. J. Syst. Evol. Microbiol.">
        <title>The Global Catalogue of Microorganisms (GCM) 10K type strain sequencing project: providing services to taxonomists for standard genome sequencing and annotation.</title>
        <authorList>
            <consortium name="The Broad Institute Genomics Platform"/>
            <consortium name="The Broad Institute Genome Sequencing Center for Infectious Disease"/>
            <person name="Wu L."/>
            <person name="Ma J."/>
        </authorList>
    </citation>
    <scope>NUCLEOTIDE SEQUENCE [LARGE SCALE GENOMIC DNA]</scope>
    <source>
        <strain evidence="7">CGMCC 4.7371</strain>
    </source>
</reference>
<dbReference type="PRINTS" id="PR00455">
    <property type="entry name" value="HTHTETR"/>
</dbReference>
<dbReference type="EMBL" id="BMNI01000003">
    <property type="protein sequence ID" value="GGO88755.1"/>
    <property type="molecule type" value="Genomic_DNA"/>
</dbReference>
<name>A0ABQ2NBC0_9ACTN</name>
<accession>A0ABQ2NBC0</accession>
<feature type="DNA-binding region" description="H-T-H motif" evidence="4">
    <location>
        <begin position="53"/>
        <end position="72"/>
    </location>
</feature>
<feature type="domain" description="HTH tetR-type" evidence="5">
    <location>
        <begin position="30"/>
        <end position="90"/>
    </location>
</feature>
<dbReference type="Gene3D" id="1.10.357.10">
    <property type="entry name" value="Tetracycline Repressor, domain 2"/>
    <property type="match status" value="1"/>
</dbReference>
<keyword evidence="7" id="KW-1185">Reference proteome</keyword>
<organism evidence="6 7">
    <name type="scientific">Nocardioides phosphati</name>
    <dbReference type="NCBI Taxonomy" id="1867775"/>
    <lineage>
        <taxon>Bacteria</taxon>
        <taxon>Bacillati</taxon>
        <taxon>Actinomycetota</taxon>
        <taxon>Actinomycetes</taxon>
        <taxon>Propionibacteriales</taxon>
        <taxon>Nocardioidaceae</taxon>
        <taxon>Nocardioides</taxon>
    </lineage>
</organism>
<keyword evidence="3" id="KW-0804">Transcription</keyword>
<evidence type="ECO:0000256" key="1">
    <source>
        <dbReference type="ARBA" id="ARBA00023015"/>
    </source>
</evidence>
<dbReference type="InterPro" id="IPR050109">
    <property type="entry name" value="HTH-type_TetR-like_transc_reg"/>
</dbReference>
<dbReference type="PROSITE" id="PS01081">
    <property type="entry name" value="HTH_TETR_1"/>
    <property type="match status" value="1"/>
</dbReference>
<keyword evidence="2 4" id="KW-0238">DNA-binding</keyword>
<evidence type="ECO:0000256" key="4">
    <source>
        <dbReference type="PROSITE-ProRule" id="PRU00335"/>
    </source>
</evidence>
<evidence type="ECO:0000313" key="6">
    <source>
        <dbReference type="EMBL" id="GGO88755.1"/>
    </source>
</evidence>